<evidence type="ECO:0000256" key="1">
    <source>
        <dbReference type="ARBA" id="ARBA00007465"/>
    </source>
</evidence>
<dbReference type="GO" id="GO:0019843">
    <property type="term" value="F:rRNA binding"/>
    <property type="evidence" value="ECO:0007669"/>
    <property type="project" value="UniProtKB-UniRule"/>
</dbReference>
<dbReference type="InterPro" id="IPR022801">
    <property type="entry name" value="Ribosomal_uS4"/>
</dbReference>
<proteinExistence type="inferred from homology"/>
<dbReference type="CDD" id="cd00165">
    <property type="entry name" value="S4"/>
    <property type="match status" value="1"/>
</dbReference>
<dbReference type="GO" id="GO:0003735">
    <property type="term" value="F:structural constituent of ribosome"/>
    <property type="evidence" value="ECO:0007669"/>
    <property type="project" value="InterPro"/>
</dbReference>
<dbReference type="GO" id="GO:0042274">
    <property type="term" value="P:ribosomal small subunit biogenesis"/>
    <property type="evidence" value="ECO:0007669"/>
    <property type="project" value="TreeGrafter"/>
</dbReference>
<evidence type="ECO:0000313" key="12">
    <source>
        <dbReference type="Proteomes" id="UP000229574"/>
    </source>
</evidence>
<dbReference type="AlphaFoldDB" id="A0A2H0WZA5"/>
<evidence type="ECO:0000256" key="8">
    <source>
        <dbReference type="SAM" id="MobiDB-lite"/>
    </source>
</evidence>
<comment type="subunit">
    <text evidence="7">Part of the 30S ribosomal subunit. Contacts protein S5. The interaction surface between S4 and S5 is involved in control of translational fidelity.</text>
</comment>
<organism evidence="11 12">
    <name type="scientific">Candidatus Collierbacteria bacterium CG09_land_8_20_14_0_10_46_12</name>
    <dbReference type="NCBI Taxonomy" id="1974533"/>
    <lineage>
        <taxon>Bacteria</taxon>
        <taxon>Candidatus Collieribacteriota</taxon>
    </lineage>
</organism>
<reference evidence="12" key="1">
    <citation type="submission" date="2017-09" db="EMBL/GenBank/DDBJ databases">
        <title>Depth-based differentiation of microbial function through sediment-hosted aquifers and enrichment of novel symbionts in the deep terrestrial subsurface.</title>
        <authorList>
            <person name="Probst A.J."/>
            <person name="Ladd B."/>
            <person name="Jarett J.K."/>
            <person name="Geller-Mcgrath D.E."/>
            <person name="Sieber C.M.K."/>
            <person name="Emerson J.B."/>
            <person name="Anantharaman K."/>
            <person name="Thomas B.C."/>
            <person name="Malmstrom R."/>
            <person name="Stieglmeier M."/>
            <person name="Klingl A."/>
            <person name="Woyke T."/>
            <person name="Ryan C.M."/>
            <person name="Banfield J.F."/>
        </authorList>
    </citation>
    <scope>NUCLEOTIDE SEQUENCE [LARGE SCALE GENOMIC DNA]</scope>
</reference>
<dbReference type="SUPFAM" id="SSF55174">
    <property type="entry name" value="Alpha-L RNA-binding motif"/>
    <property type="match status" value="1"/>
</dbReference>
<evidence type="ECO:0000256" key="2">
    <source>
        <dbReference type="ARBA" id="ARBA00022730"/>
    </source>
</evidence>
<dbReference type="FunFam" id="3.10.290.10:FF:000001">
    <property type="entry name" value="30S ribosomal protein S4"/>
    <property type="match status" value="1"/>
</dbReference>
<dbReference type="Pfam" id="PF00163">
    <property type="entry name" value="Ribosomal_S4"/>
    <property type="match status" value="1"/>
</dbReference>
<evidence type="ECO:0000256" key="7">
    <source>
        <dbReference type="HAMAP-Rule" id="MF_01306"/>
    </source>
</evidence>
<comment type="function">
    <text evidence="7">With S5 and S12 plays an important role in translational accuracy.</text>
</comment>
<keyword evidence="4 7" id="KW-0689">Ribosomal protein</keyword>
<dbReference type="InterPro" id="IPR036986">
    <property type="entry name" value="S4_RNA-bd_sf"/>
</dbReference>
<dbReference type="SMART" id="SM00363">
    <property type="entry name" value="S4"/>
    <property type="match status" value="1"/>
</dbReference>
<dbReference type="Gene3D" id="1.10.1050.10">
    <property type="entry name" value="Ribosomal Protein S4 Delta 41, Chain A, domain 1"/>
    <property type="match status" value="1"/>
</dbReference>
<dbReference type="Pfam" id="PF01479">
    <property type="entry name" value="S4"/>
    <property type="match status" value="1"/>
</dbReference>
<dbReference type="HAMAP" id="MF_01306_B">
    <property type="entry name" value="Ribosomal_uS4_B"/>
    <property type="match status" value="1"/>
</dbReference>
<feature type="domain" description="Small ribosomal subunit protein uS4 N-terminal" evidence="10">
    <location>
        <begin position="3"/>
        <end position="95"/>
    </location>
</feature>
<comment type="similarity">
    <text evidence="1 7">Belongs to the universal ribosomal protein uS4 family.</text>
</comment>
<dbReference type="PANTHER" id="PTHR11831">
    <property type="entry name" value="30S 40S RIBOSOMAL PROTEIN"/>
    <property type="match status" value="1"/>
</dbReference>
<evidence type="ECO:0000256" key="6">
    <source>
        <dbReference type="ARBA" id="ARBA00035254"/>
    </source>
</evidence>
<feature type="domain" description="RNA-binding S4" evidence="9">
    <location>
        <begin position="96"/>
        <end position="156"/>
    </location>
</feature>
<dbReference type="Proteomes" id="UP000229574">
    <property type="component" value="Unassembled WGS sequence"/>
</dbReference>
<evidence type="ECO:0000256" key="3">
    <source>
        <dbReference type="ARBA" id="ARBA00022884"/>
    </source>
</evidence>
<dbReference type="NCBIfam" id="TIGR01017">
    <property type="entry name" value="rpsD_bact"/>
    <property type="match status" value="1"/>
</dbReference>
<keyword evidence="2 7" id="KW-0699">rRNA-binding</keyword>
<protein>
    <recommendedName>
        <fullName evidence="6 7">Small ribosomal subunit protein uS4</fullName>
    </recommendedName>
</protein>
<feature type="region of interest" description="Disordered" evidence="8">
    <location>
        <begin position="28"/>
        <end position="47"/>
    </location>
</feature>
<dbReference type="NCBIfam" id="NF003717">
    <property type="entry name" value="PRK05327.1"/>
    <property type="match status" value="1"/>
</dbReference>
<dbReference type="PROSITE" id="PS50889">
    <property type="entry name" value="S4"/>
    <property type="match status" value="1"/>
</dbReference>
<dbReference type="EMBL" id="PEYY01000074">
    <property type="protein sequence ID" value="PIS17984.1"/>
    <property type="molecule type" value="Genomic_DNA"/>
</dbReference>
<dbReference type="PANTHER" id="PTHR11831:SF4">
    <property type="entry name" value="SMALL RIBOSOMAL SUBUNIT PROTEIN US4M"/>
    <property type="match status" value="1"/>
</dbReference>
<evidence type="ECO:0000313" key="11">
    <source>
        <dbReference type="EMBL" id="PIS17984.1"/>
    </source>
</evidence>
<evidence type="ECO:0000256" key="4">
    <source>
        <dbReference type="ARBA" id="ARBA00022980"/>
    </source>
</evidence>
<gene>
    <name evidence="7" type="primary">rpsD</name>
    <name evidence="11" type="ORF">COT54_01705</name>
</gene>
<dbReference type="Gene3D" id="3.10.290.10">
    <property type="entry name" value="RNA-binding S4 domain"/>
    <property type="match status" value="1"/>
</dbReference>
<dbReference type="InterPro" id="IPR005709">
    <property type="entry name" value="Ribosomal_uS4_bac-type"/>
</dbReference>
<evidence type="ECO:0000259" key="9">
    <source>
        <dbReference type="SMART" id="SM00363"/>
    </source>
</evidence>
<dbReference type="SMART" id="SM01390">
    <property type="entry name" value="Ribosomal_S4"/>
    <property type="match status" value="1"/>
</dbReference>
<keyword evidence="5 7" id="KW-0687">Ribonucleoprotein</keyword>
<comment type="caution">
    <text evidence="11">The sequence shown here is derived from an EMBL/GenBank/DDBJ whole genome shotgun (WGS) entry which is preliminary data.</text>
</comment>
<dbReference type="InterPro" id="IPR001912">
    <property type="entry name" value="Ribosomal_uS4_N"/>
</dbReference>
<evidence type="ECO:0000256" key="5">
    <source>
        <dbReference type="ARBA" id="ARBA00023274"/>
    </source>
</evidence>
<dbReference type="GO" id="GO:0015935">
    <property type="term" value="C:small ribosomal subunit"/>
    <property type="evidence" value="ECO:0007669"/>
    <property type="project" value="InterPro"/>
</dbReference>
<keyword evidence="3 7" id="KW-0694">RNA-binding</keyword>
<name>A0A2H0WZA5_9BACT</name>
<comment type="function">
    <text evidence="7">One of the primary rRNA binding proteins, it binds directly to 16S rRNA where it nucleates assembly of the body of the 30S subunit.</text>
</comment>
<dbReference type="GO" id="GO:0006412">
    <property type="term" value="P:translation"/>
    <property type="evidence" value="ECO:0007669"/>
    <property type="project" value="UniProtKB-UniRule"/>
</dbReference>
<dbReference type="InterPro" id="IPR002942">
    <property type="entry name" value="S4_RNA-bd"/>
</dbReference>
<evidence type="ECO:0000259" key="10">
    <source>
        <dbReference type="SMART" id="SM01390"/>
    </source>
</evidence>
<accession>A0A2H0WZA5</accession>
<sequence>MARYTGPKNKKARRLGVDLGLKTSAKSLERRIGTPPGAHGRKGGNRKVSDYGVQLAEKQKAKIMYGILERQFKKYYTQASRNPLSTGEVMLQLLERRLDNCIYRLGFVPTRAAGRQLVSHGNVLVNGKKLNIPSYKVMVGDVIALSGTAAKIPYIKSLLADKDKTSAVWFDKKATLAKVTRLPLRSDIIEAINEQLIVEFYSR</sequence>